<keyword evidence="2" id="KW-0812">Transmembrane</keyword>
<dbReference type="Proteomes" id="UP001162780">
    <property type="component" value="Chromosome"/>
</dbReference>
<proteinExistence type="predicted"/>
<keyword evidence="1" id="KW-0175">Coiled coil</keyword>
<evidence type="ECO:0000313" key="3">
    <source>
        <dbReference type="EMBL" id="WAR45181.1"/>
    </source>
</evidence>
<keyword evidence="2" id="KW-0472">Membrane</keyword>
<name>A0ABY7GKZ4_9GAMM</name>
<evidence type="ECO:0000256" key="2">
    <source>
        <dbReference type="SAM" id="Phobius"/>
    </source>
</evidence>
<feature type="transmembrane region" description="Helical" evidence="2">
    <location>
        <begin position="386"/>
        <end position="406"/>
    </location>
</feature>
<keyword evidence="4" id="KW-1185">Reference proteome</keyword>
<gene>
    <name evidence="3" type="ORF">NM686_001335</name>
</gene>
<dbReference type="EMBL" id="CP113517">
    <property type="protein sequence ID" value="WAR45181.1"/>
    <property type="molecule type" value="Genomic_DNA"/>
</dbReference>
<accession>A0ABY7GKZ4</accession>
<protein>
    <submittedName>
        <fullName evidence="3">Uncharacterized protein</fullName>
    </submittedName>
</protein>
<reference evidence="3" key="1">
    <citation type="submission" date="2022-11" db="EMBL/GenBank/DDBJ databases">
        <title>Methylomonas rapida sp. nov., Carotenoid-Producing Obligate Methanotrophs with High Growth Characteristics and Biotechnological Potential.</title>
        <authorList>
            <person name="Tikhonova E.N."/>
            <person name="Suleimanov R.Z."/>
            <person name="Miroshnikov K."/>
            <person name="Oshkin I.Y."/>
            <person name="Belova S.E."/>
            <person name="Danilova O.V."/>
            <person name="Ashikhmin A."/>
            <person name="Konopkin A."/>
            <person name="But S.Y."/>
            <person name="Khmelenina V.N."/>
            <person name="Kuznetsov N."/>
            <person name="Pimenov N.V."/>
            <person name="Dedysh S.N."/>
        </authorList>
    </citation>
    <scope>NUCLEOTIDE SEQUENCE</scope>
    <source>
        <strain evidence="3">MP1</strain>
    </source>
</reference>
<sequence length="593" mass="64958">MNFDRFLHFAKPSELLVCETDGFSLRGAVLAKVGNHVDVLYQAKTEQVDMAEAVADLFAALKAEGWKGGGKAVLLSPAVLSTLVELPVNPKKPRPLPQMLELVRWEVEPLLMQHMTRWSVGHLLVGQGYMTEEQALAVMDLQQGKPNQAGGLELSEKFSLRRFGELAEELGYIKRSQLNACLTGQEWLKADDEQIECGWVPQGPLADVPGTFNWLVSCVNKSLVQRWVSVFARHGVKLKQLYPLTGCSGALLPKSAANAVILESHPGLAFGTRLAANAVNGQHQYMNLAKSPLEICLESYHAMHVAPNEALWLASWRQTPDLAGELRQMLAIDVHELEHEALSDWVSPGMLGAAQHALGLADDSRCVGVREGGPLPALPHRLEFRAAALLVSLLLLVAAAEISLLVRKSAIDSRKQEVDARWKVVDEATKRINAQIEQINQRKQALAQQKADQQRYQALLDFYGGEIPARTALVQGVLGILQNTVGDDVVMIGIDEPDKTAALPVVTPPGNAQQDKRIEVENFRLEAWAINENAAQSFIQVMTQAVQPWQLEVRDALVAARKGPLNADGFAVTMRLVRLIEPEGAVAKPAKEG</sequence>
<evidence type="ECO:0000256" key="1">
    <source>
        <dbReference type="SAM" id="Coils"/>
    </source>
</evidence>
<feature type="coiled-coil region" evidence="1">
    <location>
        <begin position="429"/>
        <end position="456"/>
    </location>
</feature>
<organism evidence="3 4">
    <name type="scientific">Methylomonas rapida</name>
    <dbReference type="NCBI Taxonomy" id="2963939"/>
    <lineage>
        <taxon>Bacteria</taxon>
        <taxon>Pseudomonadati</taxon>
        <taxon>Pseudomonadota</taxon>
        <taxon>Gammaproteobacteria</taxon>
        <taxon>Methylococcales</taxon>
        <taxon>Methylococcaceae</taxon>
        <taxon>Methylomonas</taxon>
    </lineage>
</organism>
<evidence type="ECO:0000313" key="4">
    <source>
        <dbReference type="Proteomes" id="UP001162780"/>
    </source>
</evidence>
<dbReference type="RefSeq" id="WP_255190150.1">
    <property type="nucleotide sequence ID" value="NZ_CP113517.1"/>
</dbReference>
<keyword evidence="2" id="KW-1133">Transmembrane helix</keyword>